<accession>A0ACC2NSW9</accession>
<name>A0ACC2NSW9_9HYME</name>
<evidence type="ECO:0000313" key="2">
    <source>
        <dbReference type="Proteomes" id="UP001239111"/>
    </source>
</evidence>
<gene>
    <name evidence="1" type="ORF">QAD02_005225</name>
</gene>
<sequence>MTLRRCFIGITLFLVQASTQLTFPSRLNDNGICSTPERRQGTCINIKQCPKLIQLLQIPLTNENRQYLLSSQCGFDGNVPKVCCEDRVQNQFPTQRPTQRPNQWTTPWTTQRVTQRSTERPGAGQVDDLAAPDVTSHPNIRFLDLNNCGPISDQKIIGGNKTRINEFPWMALLAYSSNGRKPEFRCGGSIINPRYVLTAAHCVTALPSDLKLIGIRVGEHDLTTDIDCDDKGTEDEICAERYQDFGIERVQSHSEYSSKKLHNDIALIRVDQNIDFRPINVKPICLPIGPASKITSKKLVATGWGITEERIRSLQLLKVSLPIFSHTECMEVYKKQAPIWHKQICVGGEIGKDSCGGDSGGPLQAPVANYYGNSHFVQYGIVSFGVRNCGTGGFPGVYTRVDYYLDWILDNMRA</sequence>
<reference evidence="1" key="1">
    <citation type="submission" date="2023-04" db="EMBL/GenBank/DDBJ databases">
        <title>A chromosome-level genome assembly of the parasitoid wasp Eretmocerus hayati.</title>
        <authorList>
            <person name="Zhong Y."/>
            <person name="Liu S."/>
            <person name="Liu Y."/>
        </authorList>
    </citation>
    <scope>NUCLEOTIDE SEQUENCE</scope>
    <source>
        <strain evidence="1">ZJU_SS_LIU_2023</strain>
    </source>
</reference>
<evidence type="ECO:0000313" key="1">
    <source>
        <dbReference type="EMBL" id="KAJ8673963.1"/>
    </source>
</evidence>
<protein>
    <submittedName>
        <fullName evidence="1">Uncharacterized protein</fullName>
    </submittedName>
</protein>
<comment type="caution">
    <text evidence="1">The sequence shown here is derived from an EMBL/GenBank/DDBJ whole genome shotgun (WGS) entry which is preliminary data.</text>
</comment>
<proteinExistence type="predicted"/>
<dbReference type="Proteomes" id="UP001239111">
    <property type="component" value="Chromosome 3"/>
</dbReference>
<keyword evidence="2" id="KW-1185">Reference proteome</keyword>
<dbReference type="EMBL" id="CM056743">
    <property type="protein sequence ID" value="KAJ8673963.1"/>
    <property type="molecule type" value="Genomic_DNA"/>
</dbReference>
<organism evidence="1 2">
    <name type="scientific">Eretmocerus hayati</name>
    <dbReference type="NCBI Taxonomy" id="131215"/>
    <lineage>
        <taxon>Eukaryota</taxon>
        <taxon>Metazoa</taxon>
        <taxon>Ecdysozoa</taxon>
        <taxon>Arthropoda</taxon>
        <taxon>Hexapoda</taxon>
        <taxon>Insecta</taxon>
        <taxon>Pterygota</taxon>
        <taxon>Neoptera</taxon>
        <taxon>Endopterygota</taxon>
        <taxon>Hymenoptera</taxon>
        <taxon>Apocrita</taxon>
        <taxon>Proctotrupomorpha</taxon>
        <taxon>Chalcidoidea</taxon>
        <taxon>Aphelinidae</taxon>
        <taxon>Aphelininae</taxon>
        <taxon>Eretmocerus</taxon>
    </lineage>
</organism>